<dbReference type="OMA" id="GIERHIY"/>
<dbReference type="Proteomes" id="UP000002640">
    <property type="component" value="Unassembled WGS sequence"/>
</dbReference>
<evidence type="ECO:0000256" key="2">
    <source>
        <dbReference type="SAM" id="MobiDB-lite"/>
    </source>
</evidence>
<feature type="coiled-coil region" evidence="1">
    <location>
        <begin position="61"/>
        <end position="88"/>
    </location>
</feature>
<name>G5A6T3_PHYSP</name>
<evidence type="ECO:0000256" key="1">
    <source>
        <dbReference type="SAM" id="Coils"/>
    </source>
</evidence>
<feature type="region of interest" description="Disordered" evidence="2">
    <location>
        <begin position="154"/>
        <end position="220"/>
    </location>
</feature>
<dbReference type="SMR" id="G5A6T3"/>
<protein>
    <submittedName>
        <fullName evidence="3">Uncharacterized protein</fullName>
    </submittedName>
</protein>
<reference evidence="3 4" key="1">
    <citation type="journal article" date="2006" name="Science">
        <title>Phytophthora genome sequences uncover evolutionary origins and mechanisms of pathogenesis.</title>
        <authorList>
            <person name="Tyler B.M."/>
            <person name="Tripathy S."/>
            <person name="Zhang X."/>
            <person name="Dehal P."/>
            <person name="Jiang R.H."/>
            <person name="Aerts A."/>
            <person name="Arredondo F.D."/>
            <person name="Baxter L."/>
            <person name="Bensasson D."/>
            <person name="Beynon J.L."/>
            <person name="Chapman J."/>
            <person name="Damasceno C.M."/>
            <person name="Dorrance A.E."/>
            <person name="Dou D."/>
            <person name="Dickerman A.W."/>
            <person name="Dubchak I.L."/>
            <person name="Garbelotto M."/>
            <person name="Gijzen M."/>
            <person name="Gordon S.G."/>
            <person name="Govers F."/>
            <person name="Grunwald N.J."/>
            <person name="Huang W."/>
            <person name="Ivors K.L."/>
            <person name="Jones R.W."/>
            <person name="Kamoun S."/>
            <person name="Krampis K."/>
            <person name="Lamour K.H."/>
            <person name="Lee M.K."/>
            <person name="McDonald W.H."/>
            <person name="Medina M."/>
            <person name="Meijer H.J."/>
            <person name="Nordberg E.K."/>
            <person name="Maclean D.J."/>
            <person name="Ospina-Giraldo M.D."/>
            <person name="Morris P.F."/>
            <person name="Phuntumart V."/>
            <person name="Putnam N.H."/>
            <person name="Rash S."/>
            <person name="Rose J.K."/>
            <person name="Sakihama Y."/>
            <person name="Salamov A.A."/>
            <person name="Savidor A."/>
            <person name="Scheuring C.F."/>
            <person name="Smith B.M."/>
            <person name="Sobral B.W."/>
            <person name="Terry A."/>
            <person name="Torto-Alalibo T.A."/>
            <person name="Win J."/>
            <person name="Xu Z."/>
            <person name="Zhang H."/>
            <person name="Grigoriev I.V."/>
            <person name="Rokhsar D.S."/>
            <person name="Boore J.L."/>
        </authorList>
    </citation>
    <scope>NUCLEOTIDE SEQUENCE [LARGE SCALE GENOMIC DNA]</scope>
    <source>
        <strain evidence="3 4">P6497</strain>
    </source>
</reference>
<keyword evidence="4" id="KW-1185">Reference proteome</keyword>
<organism evidence="3 4">
    <name type="scientific">Phytophthora sojae (strain P6497)</name>
    <name type="common">Soybean stem and root rot agent</name>
    <name type="synonym">Phytophthora megasperma f. sp. glycines</name>
    <dbReference type="NCBI Taxonomy" id="1094619"/>
    <lineage>
        <taxon>Eukaryota</taxon>
        <taxon>Sar</taxon>
        <taxon>Stramenopiles</taxon>
        <taxon>Oomycota</taxon>
        <taxon>Peronosporomycetes</taxon>
        <taxon>Peronosporales</taxon>
        <taxon>Peronosporaceae</taxon>
        <taxon>Phytophthora</taxon>
    </lineage>
</organism>
<dbReference type="AlphaFoldDB" id="G5A6T3"/>
<dbReference type="RefSeq" id="XP_009535671.1">
    <property type="nucleotide sequence ID" value="XM_009537376.1"/>
</dbReference>
<evidence type="ECO:0000313" key="4">
    <source>
        <dbReference type="Proteomes" id="UP000002640"/>
    </source>
</evidence>
<sequence>MKTTYEVHSNLMLDQVQRYAKAESDAVESRMENRLSSMLQKAQAEKIIESRRQAEATQAVADKLEGTTERFHAEVEELKTRMKELEDKAAFPPALPRTPRTGDSTVGKLSDSEKDIASAIVGHLNDLAKQQQRAQDEQTDRIATRVQAELRRALTVASSPTAPPVQPVSSRNAESKSMPRKPKVLSRRSDKLERTIAQAQKEVKRRSELAARRFDTALHG</sequence>
<gene>
    <name evidence="3" type="ORF">PHYSODRAFT_305831</name>
</gene>
<keyword evidence="1" id="KW-0175">Coiled coil</keyword>
<dbReference type="GeneID" id="20642612"/>
<dbReference type="InParanoid" id="G5A6T3"/>
<evidence type="ECO:0000313" key="3">
    <source>
        <dbReference type="EMBL" id="EGZ09038.1"/>
    </source>
</evidence>
<accession>G5A6T3</accession>
<feature type="compositionally biased region" description="Basic and acidic residues" evidence="2">
    <location>
        <begin position="201"/>
        <end position="220"/>
    </location>
</feature>
<dbReference type="EMBL" id="JH159160">
    <property type="protein sequence ID" value="EGZ09038.1"/>
    <property type="molecule type" value="Genomic_DNA"/>
</dbReference>
<proteinExistence type="predicted"/>
<dbReference type="KEGG" id="psoj:PHYSODRAFT_305831"/>